<reference evidence="1" key="1">
    <citation type="submission" date="2020-04" db="EMBL/GenBank/DDBJ databases">
        <authorList>
            <person name="Alioto T."/>
            <person name="Alioto T."/>
            <person name="Gomez Garrido J."/>
        </authorList>
    </citation>
    <scope>NUCLEOTIDE SEQUENCE</scope>
    <source>
        <strain evidence="1">A484AB</strain>
    </source>
</reference>
<evidence type="ECO:0000313" key="2">
    <source>
        <dbReference type="Proteomes" id="UP001152795"/>
    </source>
</evidence>
<name>A0A7D9IRH7_PARCT</name>
<protein>
    <submittedName>
        <fullName evidence="1">Uncharacterized protein</fullName>
    </submittedName>
</protein>
<dbReference type="EMBL" id="CACRXK020009370">
    <property type="protein sequence ID" value="CAB4017032.1"/>
    <property type="molecule type" value="Genomic_DNA"/>
</dbReference>
<accession>A0A7D9IRH7</accession>
<dbReference type="OrthoDB" id="26719at2759"/>
<sequence>GAGSTKPIKRRCSNKIRFCRCQGKQLNFGELKHVYASRLVGSYHFGKLNREELHVFCFYENGRLVLIARSTGRFSKLPVGKGHMHRHTLCLPADCKEQQQLHKIVSSDPSIVCHPIHALLHHLNYARVCCAQKLKFADCKFAANSHATFMAKSVLLGLKPRARSATDLSKAFDTINHQILYYKLERYGIRGVALQWIKSYFENRKQFVQYNNVSSSTTPQINSQNYINTIRHIVKLIDSGMYYINHQGLSSSPSFQVYCDMTSKNRVGVTVIGHDSESRTLVKGYGSPENKEHFIKDNHYNRILSAKFTSATMIVAIMKESKNCEQFIKYECY</sequence>
<evidence type="ECO:0000313" key="1">
    <source>
        <dbReference type="EMBL" id="CAB4017032.1"/>
    </source>
</evidence>
<feature type="non-terminal residue" evidence="1">
    <location>
        <position position="333"/>
    </location>
</feature>
<dbReference type="Proteomes" id="UP001152795">
    <property type="component" value="Unassembled WGS sequence"/>
</dbReference>
<organism evidence="1 2">
    <name type="scientific">Paramuricea clavata</name>
    <name type="common">Red gorgonian</name>
    <name type="synonym">Violescent sea-whip</name>
    <dbReference type="NCBI Taxonomy" id="317549"/>
    <lineage>
        <taxon>Eukaryota</taxon>
        <taxon>Metazoa</taxon>
        <taxon>Cnidaria</taxon>
        <taxon>Anthozoa</taxon>
        <taxon>Octocorallia</taxon>
        <taxon>Malacalcyonacea</taxon>
        <taxon>Plexauridae</taxon>
        <taxon>Paramuricea</taxon>
    </lineage>
</organism>
<keyword evidence="2" id="KW-1185">Reference proteome</keyword>
<proteinExistence type="predicted"/>
<gene>
    <name evidence="1" type="ORF">PACLA_8A006656</name>
</gene>
<comment type="caution">
    <text evidence="1">The sequence shown here is derived from an EMBL/GenBank/DDBJ whole genome shotgun (WGS) entry which is preliminary data.</text>
</comment>
<dbReference type="AlphaFoldDB" id="A0A7D9IRH7"/>
<feature type="non-terminal residue" evidence="1">
    <location>
        <position position="1"/>
    </location>
</feature>
<dbReference type="Gene3D" id="2.60.120.1000">
    <property type="match status" value="1"/>
</dbReference>
<dbReference type="PANTHER" id="PTHR33332">
    <property type="entry name" value="REVERSE TRANSCRIPTASE DOMAIN-CONTAINING PROTEIN"/>
    <property type="match status" value="1"/>
</dbReference>